<feature type="transmembrane region" description="Helical" evidence="1">
    <location>
        <begin position="68"/>
        <end position="99"/>
    </location>
</feature>
<dbReference type="EMBL" id="FMBK01000006">
    <property type="protein sequence ID" value="SCC71884.1"/>
    <property type="molecule type" value="Genomic_DNA"/>
</dbReference>
<dbReference type="RefSeq" id="WP_092719529.1">
    <property type="nucleotide sequence ID" value="NZ_FMBK01000006.1"/>
</dbReference>
<name>A0A1C4GUN8_9GAMM</name>
<organism evidence="2 3">
    <name type="scientific">Acinetobacter albensis</name>
    <dbReference type="NCBI Taxonomy" id="1673609"/>
    <lineage>
        <taxon>Bacteria</taxon>
        <taxon>Pseudomonadati</taxon>
        <taxon>Pseudomonadota</taxon>
        <taxon>Gammaproteobacteria</taxon>
        <taxon>Moraxellales</taxon>
        <taxon>Moraxellaceae</taxon>
        <taxon>Acinetobacter</taxon>
    </lineage>
</organism>
<dbReference type="OrthoDB" id="9156894at2"/>
<evidence type="ECO:0000313" key="2">
    <source>
        <dbReference type="EMBL" id="SCC71884.1"/>
    </source>
</evidence>
<dbReference type="Pfam" id="PF05437">
    <property type="entry name" value="AzlD"/>
    <property type="match status" value="1"/>
</dbReference>
<evidence type="ECO:0000313" key="3">
    <source>
        <dbReference type="Proteomes" id="UP000243661"/>
    </source>
</evidence>
<keyword evidence="1" id="KW-1133">Transmembrane helix</keyword>
<dbReference type="AlphaFoldDB" id="A0A1C4GUN8"/>
<keyword evidence="1" id="KW-0472">Membrane</keyword>
<feature type="transmembrane region" description="Helical" evidence="1">
    <location>
        <begin position="12"/>
        <end position="32"/>
    </location>
</feature>
<reference evidence="2 3" key="1">
    <citation type="submission" date="2016-08" db="EMBL/GenBank/DDBJ databases">
        <authorList>
            <person name="Seilhamer J.J."/>
        </authorList>
    </citation>
    <scope>NUCLEOTIDE SEQUENCE [LARGE SCALE GENOMIC DNA]</scope>
    <source>
        <strain evidence="2 3">ANC 4874</strain>
    </source>
</reference>
<proteinExistence type="predicted"/>
<keyword evidence="1" id="KW-0812">Transmembrane</keyword>
<sequence length="104" mass="11205">MNLEISTTYPLIIILIMTIVTLATRWGGVLIMSYVPISDRVQRFINAMSGSVLVALLAPIAVEGDNGARLALLTTLIVMLAVKKPLLAIAAGIFAAALFRQYFV</sequence>
<dbReference type="InterPro" id="IPR008407">
    <property type="entry name" value="Brnchd-chn_aa_trnsp_AzlD"/>
</dbReference>
<protein>
    <submittedName>
        <fullName evidence="2">Uncharacterized membrane protein</fullName>
    </submittedName>
</protein>
<gene>
    <name evidence="2" type="ORF">GA0116959_106104</name>
</gene>
<accession>A0A1C4GUN8</accession>
<feature type="transmembrane region" description="Helical" evidence="1">
    <location>
        <begin position="44"/>
        <end position="62"/>
    </location>
</feature>
<evidence type="ECO:0000256" key="1">
    <source>
        <dbReference type="SAM" id="Phobius"/>
    </source>
</evidence>
<dbReference type="Proteomes" id="UP000243661">
    <property type="component" value="Unassembled WGS sequence"/>
</dbReference>